<dbReference type="EMBL" id="JABCUV010000004">
    <property type="protein sequence ID" value="NMW92980.1"/>
    <property type="molecule type" value="Genomic_DNA"/>
</dbReference>
<name>A0A848RGG9_9ACTO</name>
<proteinExistence type="predicted"/>
<evidence type="ECO:0000313" key="1">
    <source>
        <dbReference type="EMBL" id="NMW92980.1"/>
    </source>
</evidence>
<dbReference type="Proteomes" id="UP000582487">
    <property type="component" value="Unassembled WGS sequence"/>
</dbReference>
<gene>
    <name evidence="1" type="ORF">HHJ74_04620</name>
</gene>
<sequence>MVAMMKTFTVTAQRAGRWWALECAEAEKLVASAASSSRLVAKEMKDDGFTLRDIGQVMGISYQRAGQLVAACNRD</sequence>
<dbReference type="OrthoDB" id="3267710at2"/>
<evidence type="ECO:0000313" key="2">
    <source>
        <dbReference type="Proteomes" id="UP000582487"/>
    </source>
</evidence>
<reference evidence="1 2" key="1">
    <citation type="submission" date="2020-04" db="EMBL/GenBank/DDBJ databases">
        <title>Antimicrobial susceptibility and clonality of vaginal-derived multi-drug resistant Mobiluncus isolates in China.</title>
        <authorList>
            <person name="Zhang X."/>
        </authorList>
    </citation>
    <scope>NUCLEOTIDE SEQUENCE [LARGE SCALE GENOMIC DNA]</scope>
    <source>
        <strain evidence="1 2">7</strain>
    </source>
</reference>
<dbReference type="AlphaFoldDB" id="A0A848RGG9"/>
<protein>
    <recommendedName>
        <fullName evidence="3">RNA polymerase sigma-70 region 4 domain-containing protein</fullName>
    </recommendedName>
</protein>
<accession>A0A848RGG9</accession>
<organism evidence="1 2">
    <name type="scientific">Mobiluncus mulieris</name>
    <dbReference type="NCBI Taxonomy" id="2052"/>
    <lineage>
        <taxon>Bacteria</taxon>
        <taxon>Bacillati</taxon>
        <taxon>Actinomycetota</taxon>
        <taxon>Actinomycetes</taxon>
        <taxon>Actinomycetales</taxon>
        <taxon>Actinomycetaceae</taxon>
        <taxon>Mobiluncus</taxon>
    </lineage>
</organism>
<comment type="caution">
    <text evidence="1">The sequence shown here is derived from an EMBL/GenBank/DDBJ whole genome shotgun (WGS) entry which is preliminary data.</text>
</comment>
<evidence type="ECO:0008006" key="3">
    <source>
        <dbReference type="Google" id="ProtNLM"/>
    </source>
</evidence>